<keyword evidence="1" id="KW-0732">Signal</keyword>
<reference evidence="3 4" key="2">
    <citation type="submission" date="2015-12" db="EMBL/GenBank/DDBJ databases">
        <title>Draft Genome Sequence of Desulfitobacterium hafniense Strain DH, a Sulfate-reducing Bacterium Isolated from Paddy Soils.</title>
        <authorList>
            <person name="Bao P."/>
            <person name="Zhang X."/>
            <person name="Li G."/>
        </authorList>
    </citation>
    <scope>NUCLEOTIDE SEQUENCE [LARGE SCALE GENOMIC DNA]</scope>
    <source>
        <strain evidence="3 4">DH</strain>
    </source>
</reference>
<dbReference type="PATRIC" id="fig|49338.4.peg.2740"/>
<dbReference type="OrthoDB" id="2666435at2"/>
<dbReference type="AlphaFoldDB" id="A0A098B242"/>
<accession>A0A098B242</accession>
<proteinExistence type="predicted"/>
<evidence type="ECO:0000313" key="4">
    <source>
        <dbReference type="Proteomes" id="UP000054623"/>
    </source>
</evidence>
<dbReference type="Proteomes" id="UP000054623">
    <property type="component" value="Unassembled WGS sequence"/>
</dbReference>
<name>A0A098B242_DESHA</name>
<evidence type="ECO:0000313" key="2">
    <source>
        <dbReference type="EMBL" id="CDX02437.1"/>
    </source>
</evidence>
<dbReference type="EMBL" id="LK996017">
    <property type="protein sequence ID" value="CDX02437.1"/>
    <property type="molecule type" value="Genomic_DNA"/>
</dbReference>
<organism evidence="2">
    <name type="scientific">Desulfitobacterium hafniense</name>
    <name type="common">Desulfitobacterium frappieri</name>
    <dbReference type="NCBI Taxonomy" id="49338"/>
    <lineage>
        <taxon>Bacteria</taxon>
        <taxon>Bacillati</taxon>
        <taxon>Bacillota</taxon>
        <taxon>Clostridia</taxon>
        <taxon>Eubacteriales</taxon>
        <taxon>Desulfitobacteriaceae</taxon>
        <taxon>Desulfitobacterium</taxon>
    </lineage>
</organism>
<protein>
    <recommendedName>
        <fullName evidence="5">Peptidase C51 domain-containing protein</fullName>
    </recommendedName>
</protein>
<gene>
    <name evidence="3" type="ORF">AT727_10720</name>
    <name evidence="2" type="ORF">DPCES_2550</name>
</gene>
<dbReference type="EMBL" id="LOCK01000061">
    <property type="protein sequence ID" value="KTE89811.1"/>
    <property type="molecule type" value="Genomic_DNA"/>
</dbReference>
<feature type="signal peptide" evidence="1">
    <location>
        <begin position="1"/>
        <end position="25"/>
    </location>
</feature>
<reference evidence="2" key="1">
    <citation type="submission" date="2014-07" db="EMBL/GenBank/DDBJ databases">
        <authorList>
            <person name="Hornung V.Bastian."/>
        </authorList>
    </citation>
    <scope>NUCLEOTIDE SEQUENCE</scope>
    <source>
        <strain evidence="2">PCE-S</strain>
    </source>
</reference>
<evidence type="ECO:0000256" key="1">
    <source>
        <dbReference type="SAM" id="SignalP"/>
    </source>
</evidence>
<sequence length="360" mass="40243">MKKNIVACILVIAMLLSVGTTAVFAENTAQSLVEDINIDRKDISSSQDPFEFPITPNSKEWGNYSSVQLKEMLNIPLSTAEKMDTAALLKMVLEYPFMIDIYAYDTIEQGFKGLSLEFNGAAVLLQRSDLAKNLLTHYKNSTEKMLAVETKSHISDKEIIQKMFMESLLLYPKVSDKLSEDEKHIIVTLSQQVADKFQISPLVVGETSVTAAAPGDVLGYGYVYTPAPPVTVLVLKLQDFDAEQKKVINNDYDTRYPAATRLSSATYNYNCHSYAWYLASSSNPWWMNDPSAYMSESRYTQVTNPIAGDKVYWIGTHSGLVTSVSGSNITVTSKWGAAGLYRHPINDCPYPIVIQKTFWR</sequence>
<evidence type="ECO:0008006" key="5">
    <source>
        <dbReference type="Google" id="ProtNLM"/>
    </source>
</evidence>
<feature type="chain" id="PRO_5007384695" description="Peptidase C51 domain-containing protein" evidence="1">
    <location>
        <begin position="26"/>
        <end position="360"/>
    </location>
</feature>
<dbReference type="RefSeq" id="WP_005810929.1">
    <property type="nucleotide sequence ID" value="NZ_CABKQQ010000029.1"/>
</dbReference>
<evidence type="ECO:0000313" key="3">
    <source>
        <dbReference type="EMBL" id="KTE89811.1"/>
    </source>
</evidence>